<reference evidence="4" key="1">
    <citation type="submission" date="2023-03" db="EMBL/GenBank/DDBJ databases">
        <title>Massive genome expansion in bonnet fungi (Mycena s.s.) driven by repeated elements and novel gene families across ecological guilds.</title>
        <authorList>
            <consortium name="Lawrence Berkeley National Laboratory"/>
            <person name="Harder C.B."/>
            <person name="Miyauchi S."/>
            <person name="Viragh M."/>
            <person name="Kuo A."/>
            <person name="Thoen E."/>
            <person name="Andreopoulos B."/>
            <person name="Lu D."/>
            <person name="Skrede I."/>
            <person name="Drula E."/>
            <person name="Henrissat B."/>
            <person name="Morin E."/>
            <person name="Kohler A."/>
            <person name="Barry K."/>
            <person name="LaButti K."/>
            <person name="Morin E."/>
            <person name="Salamov A."/>
            <person name="Lipzen A."/>
            <person name="Mereny Z."/>
            <person name="Hegedus B."/>
            <person name="Baldrian P."/>
            <person name="Stursova M."/>
            <person name="Weitz H."/>
            <person name="Taylor A."/>
            <person name="Grigoriev I.V."/>
            <person name="Nagy L.G."/>
            <person name="Martin F."/>
            <person name="Kauserud H."/>
        </authorList>
    </citation>
    <scope>NUCLEOTIDE SEQUENCE</scope>
    <source>
        <strain evidence="4">CBHHK002</strain>
    </source>
</reference>
<name>A0AAD6ZUA2_9AGAR</name>
<evidence type="ECO:0000256" key="1">
    <source>
        <dbReference type="SAM" id="MobiDB-lite"/>
    </source>
</evidence>
<feature type="region of interest" description="Disordered" evidence="1">
    <location>
        <begin position="155"/>
        <end position="179"/>
    </location>
</feature>
<organism evidence="4 5">
    <name type="scientific">Mycena albidolilacea</name>
    <dbReference type="NCBI Taxonomy" id="1033008"/>
    <lineage>
        <taxon>Eukaryota</taxon>
        <taxon>Fungi</taxon>
        <taxon>Dikarya</taxon>
        <taxon>Basidiomycota</taxon>
        <taxon>Agaricomycotina</taxon>
        <taxon>Agaricomycetes</taxon>
        <taxon>Agaricomycetidae</taxon>
        <taxon>Agaricales</taxon>
        <taxon>Marasmiineae</taxon>
        <taxon>Mycenaceae</taxon>
        <taxon>Mycena</taxon>
    </lineage>
</organism>
<evidence type="ECO:0000313" key="4">
    <source>
        <dbReference type="EMBL" id="KAJ7339899.1"/>
    </source>
</evidence>
<feature type="region of interest" description="Disordered" evidence="1">
    <location>
        <begin position="378"/>
        <end position="397"/>
    </location>
</feature>
<gene>
    <name evidence="4" type="ORF">DFH08DRAFT_963928</name>
</gene>
<evidence type="ECO:0000256" key="3">
    <source>
        <dbReference type="SAM" id="SignalP"/>
    </source>
</evidence>
<dbReference type="EMBL" id="JARIHO010000027">
    <property type="protein sequence ID" value="KAJ7339899.1"/>
    <property type="molecule type" value="Genomic_DNA"/>
</dbReference>
<keyword evidence="2" id="KW-0472">Membrane</keyword>
<keyword evidence="2" id="KW-0812">Transmembrane</keyword>
<protein>
    <submittedName>
        <fullName evidence="4">Uncharacterized protein</fullName>
    </submittedName>
</protein>
<proteinExistence type="predicted"/>
<dbReference type="Gene3D" id="2.60.120.260">
    <property type="entry name" value="Galactose-binding domain-like"/>
    <property type="match status" value="1"/>
</dbReference>
<comment type="caution">
    <text evidence="4">The sequence shown here is derived from an EMBL/GenBank/DDBJ whole genome shotgun (WGS) entry which is preliminary data.</text>
</comment>
<dbReference type="Proteomes" id="UP001218218">
    <property type="component" value="Unassembled WGS sequence"/>
</dbReference>
<feature type="chain" id="PRO_5042254990" evidence="3">
    <location>
        <begin position="18"/>
        <end position="397"/>
    </location>
</feature>
<sequence>MWILALLALVLSRLARAVHNETIDDASPLITYKDATLQRNITAFDSRLLWDGTVTYIVPIPDSLPTITIPFTGTAIYIFVAYPGRVEPAPSGFTVLIDGVPSGNWAAKESALLYHHLVYHNSTLPDTSHTLVMQIMLGWEFYFDYAVYTSNVDPPVESPTSTTNSASSSGSTPQSPSATISTPTIVLTVAGDASTINILSAVTQPAETSTSIAASISRLTQTLSGPTSTVSASGLTLSGTSPAVGGTSQAAGAAAATSSNITTIIRMAGNPPAIPMIGAFLGGALFGGLVMLVCLILLRRRRTRKRKGAPWIFNAAGFGFDERRGTGEKGDRREKYKSATEFGEPGFEITEDAEVLEHVRAEMRWHRSSVQRLETDIPEGRVGGSLERCPPTYGELS</sequence>
<keyword evidence="5" id="KW-1185">Reference proteome</keyword>
<feature type="transmembrane region" description="Helical" evidence="2">
    <location>
        <begin position="273"/>
        <end position="298"/>
    </location>
</feature>
<evidence type="ECO:0000313" key="5">
    <source>
        <dbReference type="Proteomes" id="UP001218218"/>
    </source>
</evidence>
<dbReference type="AlphaFoldDB" id="A0AAD6ZUA2"/>
<keyword evidence="3" id="KW-0732">Signal</keyword>
<accession>A0AAD6ZUA2</accession>
<feature type="signal peptide" evidence="3">
    <location>
        <begin position="1"/>
        <end position="17"/>
    </location>
</feature>
<evidence type="ECO:0000256" key="2">
    <source>
        <dbReference type="SAM" id="Phobius"/>
    </source>
</evidence>
<feature type="compositionally biased region" description="Low complexity" evidence="1">
    <location>
        <begin position="158"/>
        <end position="179"/>
    </location>
</feature>
<keyword evidence="2" id="KW-1133">Transmembrane helix</keyword>